<dbReference type="GO" id="GO:0016042">
    <property type="term" value="P:lipid catabolic process"/>
    <property type="evidence" value="ECO:0007669"/>
    <property type="project" value="UniProtKB-KW"/>
</dbReference>
<dbReference type="PROSITE" id="PS50007">
    <property type="entry name" value="PIPLC_X_DOMAIN"/>
    <property type="match status" value="1"/>
</dbReference>
<keyword evidence="5 12" id="KW-0378">Hydrolase</keyword>
<feature type="binding site" evidence="11">
    <location>
        <position position="436"/>
    </location>
    <ligand>
        <name>Ca(2+)</name>
        <dbReference type="ChEBI" id="CHEBI:29108"/>
    </ligand>
</feature>
<dbReference type="GO" id="GO:0007186">
    <property type="term" value="P:G protein-coupled receptor signaling pathway"/>
    <property type="evidence" value="ECO:0007669"/>
    <property type="project" value="TreeGrafter"/>
</dbReference>
<dbReference type="GO" id="GO:0051209">
    <property type="term" value="P:release of sequestered calcium ion into cytosol"/>
    <property type="evidence" value="ECO:0007669"/>
    <property type="project" value="TreeGrafter"/>
</dbReference>
<comment type="catalytic activity">
    <reaction evidence="12">
        <text>a 1,2-diacyl-sn-glycero-3-phospho-(1D-myo-inositol-4,5-bisphosphate) + H2O = 1D-myo-inositol 1,4,5-trisphosphate + a 1,2-diacyl-sn-glycerol + H(+)</text>
        <dbReference type="Rhea" id="RHEA:33179"/>
        <dbReference type="ChEBI" id="CHEBI:15377"/>
        <dbReference type="ChEBI" id="CHEBI:15378"/>
        <dbReference type="ChEBI" id="CHEBI:17815"/>
        <dbReference type="ChEBI" id="CHEBI:58456"/>
        <dbReference type="ChEBI" id="CHEBI:203600"/>
        <dbReference type="EC" id="3.1.4.11"/>
    </reaction>
</comment>
<dbReference type="InterPro" id="IPR000008">
    <property type="entry name" value="C2_dom"/>
</dbReference>
<dbReference type="Pfam" id="PF22631">
    <property type="entry name" value="PLCB1-4-like_EFh"/>
    <property type="match status" value="1"/>
</dbReference>
<evidence type="ECO:0000256" key="13">
    <source>
        <dbReference type="SAM" id="Coils"/>
    </source>
</evidence>
<dbReference type="InterPro" id="IPR001711">
    <property type="entry name" value="PLipase_C_Pinositol-sp_Y"/>
</dbReference>
<evidence type="ECO:0000256" key="8">
    <source>
        <dbReference type="ARBA" id="ARBA00023098"/>
    </source>
</evidence>
<evidence type="ECO:0000256" key="11">
    <source>
        <dbReference type="PIRSR" id="PIRSR000956-2"/>
    </source>
</evidence>
<dbReference type="PANTHER" id="PTHR10336:SF149">
    <property type="entry name" value="1-PHOSPHATIDYLINOSITOL 4,5-BISPHOSPHATE PHOSPHODIESTERASE CLASSES I AND II"/>
    <property type="match status" value="1"/>
</dbReference>
<feature type="compositionally biased region" description="Basic residues" evidence="14">
    <location>
        <begin position="536"/>
        <end position="554"/>
    </location>
</feature>
<feature type="compositionally biased region" description="Polar residues" evidence="14">
    <location>
        <begin position="935"/>
        <end position="945"/>
    </location>
</feature>
<evidence type="ECO:0000259" key="15">
    <source>
        <dbReference type="PROSITE" id="PS50004"/>
    </source>
</evidence>
<evidence type="ECO:0000256" key="3">
    <source>
        <dbReference type="ARBA" id="ARBA00022490"/>
    </source>
</evidence>
<dbReference type="GO" id="GO:0046488">
    <property type="term" value="P:phosphatidylinositol metabolic process"/>
    <property type="evidence" value="ECO:0007669"/>
    <property type="project" value="TreeGrafter"/>
</dbReference>
<name>A0A1D2NK23_ORCCI</name>
<evidence type="ECO:0000256" key="7">
    <source>
        <dbReference type="ARBA" id="ARBA00022963"/>
    </source>
</evidence>
<evidence type="ECO:0000256" key="14">
    <source>
        <dbReference type="SAM" id="MobiDB-lite"/>
    </source>
</evidence>
<dbReference type="SUPFAM" id="SSF51695">
    <property type="entry name" value="PLC-like phosphodiesterases"/>
    <property type="match status" value="2"/>
</dbReference>
<dbReference type="SMART" id="SM00148">
    <property type="entry name" value="PLCXc"/>
    <property type="match status" value="1"/>
</dbReference>
<dbReference type="InterPro" id="IPR017946">
    <property type="entry name" value="PLC-like_Pdiesterase_TIM-brl"/>
</dbReference>
<dbReference type="Gene3D" id="1.10.238.10">
    <property type="entry name" value="EF-hand"/>
    <property type="match status" value="1"/>
</dbReference>
<reference evidence="17 18" key="1">
    <citation type="journal article" date="2016" name="Genome Biol. Evol.">
        <title>Gene Family Evolution Reflects Adaptation to Soil Environmental Stressors in the Genome of the Collembolan Orchesella cincta.</title>
        <authorList>
            <person name="Faddeeva-Vakhrusheva A."/>
            <person name="Derks M.F."/>
            <person name="Anvar S.Y."/>
            <person name="Agamennone V."/>
            <person name="Suring W."/>
            <person name="Smit S."/>
            <person name="van Straalen N.M."/>
            <person name="Roelofs D."/>
        </authorList>
    </citation>
    <scope>NUCLEOTIDE SEQUENCE [LARGE SCALE GENOMIC DNA]</scope>
    <source>
        <tissue evidence="17">Mixed pool</tissue>
    </source>
</reference>
<dbReference type="InterPro" id="IPR000909">
    <property type="entry name" value="PLipase_C_PInositol-sp_X_dom"/>
</dbReference>
<dbReference type="Pfam" id="PF00387">
    <property type="entry name" value="PI-PLC-Y"/>
    <property type="match status" value="1"/>
</dbReference>
<dbReference type="PROSITE" id="PS50004">
    <property type="entry name" value="C2"/>
    <property type="match status" value="1"/>
</dbReference>
<dbReference type="SUPFAM" id="SSF47473">
    <property type="entry name" value="EF-hand"/>
    <property type="match status" value="1"/>
</dbReference>
<dbReference type="GO" id="GO:0004435">
    <property type="term" value="F:phosphatidylinositol-4,5-bisphosphate phospholipase C activity"/>
    <property type="evidence" value="ECO:0007669"/>
    <property type="project" value="UniProtKB-EC"/>
</dbReference>
<dbReference type="Gene3D" id="3.20.20.190">
    <property type="entry name" value="Phosphatidylinositol (PI) phosphodiesterase"/>
    <property type="match status" value="2"/>
</dbReference>
<comment type="cofactor">
    <cofactor evidence="11">
        <name>Ca(2+)</name>
        <dbReference type="ChEBI" id="CHEBI:29108"/>
    </cofactor>
    <text evidence="11">Binds 1 Ca(2+) ion per subunit.</text>
</comment>
<dbReference type="CDD" id="cd08591">
    <property type="entry name" value="PI-PLCc_beta"/>
    <property type="match status" value="1"/>
</dbReference>
<dbReference type="SUPFAM" id="SSF69989">
    <property type="entry name" value="C-terminal domain of PLC-beta"/>
    <property type="match status" value="1"/>
</dbReference>
<evidence type="ECO:0000256" key="1">
    <source>
        <dbReference type="ARBA" id="ARBA00004496"/>
    </source>
</evidence>
<feature type="binding site" evidence="11">
    <location>
        <position position="353"/>
    </location>
    <ligand>
        <name>Ca(2+)</name>
        <dbReference type="ChEBI" id="CHEBI:29108"/>
    </ligand>
</feature>
<dbReference type="GO" id="GO:0005737">
    <property type="term" value="C:cytoplasm"/>
    <property type="evidence" value="ECO:0007669"/>
    <property type="project" value="UniProtKB-SubCell"/>
</dbReference>
<proteinExistence type="predicted"/>
<dbReference type="AlphaFoldDB" id="A0A1D2NK23"/>
<dbReference type="PIRSF" id="PIRSF000956">
    <property type="entry name" value="PLC-beta"/>
    <property type="match status" value="1"/>
</dbReference>
<dbReference type="Pfam" id="PF00388">
    <property type="entry name" value="PI-PLC-X"/>
    <property type="match status" value="2"/>
</dbReference>
<keyword evidence="9" id="KW-0807">Transducer</keyword>
<feature type="region of interest" description="Disordered" evidence="14">
    <location>
        <begin position="928"/>
        <end position="1020"/>
    </location>
</feature>
<feature type="compositionally biased region" description="Basic and acidic residues" evidence="14">
    <location>
        <begin position="608"/>
        <end position="628"/>
    </location>
</feature>
<evidence type="ECO:0000256" key="4">
    <source>
        <dbReference type="ARBA" id="ARBA00022553"/>
    </source>
</evidence>
<evidence type="ECO:0000256" key="2">
    <source>
        <dbReference type="ARBA" id="ARBA00012368"/>
    </source>
</evidence>
<dbReference type="CDD" id="cd00275">
    <property type="entry name" value="C2_PLC_like"/>
    <property type="match status" value="1"/>
</dbReference>
<organism evidence="17 18">
    <name type="scientific">Orchesella cincta</name>
    <name type="common">Springtail</name>
    <name type="synonym">Podura cincta</name>
    <dbReference type="NCBI Taxonomy" id="48709"/>
    <lineage>
        <taxon>Eukaryota</taxon>
        <taxon>Metazoa</taxon>
        <taxon>Ecdysozoa</taxon>
        <taxon>Arthropoda</taxon>
        <taxon>Hexapoda</taxon>
        <taxon>Collembola</taxon>
        <taxon>Entomobryomorpha</taxon>
        <taxon>Entomobryoidea</taxon>
        <taxon>Orchesellidae</taxon>
        <taxon>Orchesellinae</taxon>
        <taxon>Orchesella</taxon>
    </lineage>
</organism>
<feature type="active site" evidence="10">
    <location>
        <position position="352"/>
    </location>
</feature>
<protein>
    <recommendedName>
        <fullName evidence="2 12">Phosphoinositide phospholipase C</fullName>
        <ecNumber evidence="2 12">3.1.4.11</ecNumber>
    </recommendedName>
</protein>
<dbReference type="InterPro" id="IPR042531">
    <property type="entry name" value="PLC-beta_C_sf"/>
</dbReference>
<comment type="caution">
    <text evidence="17">The sequence shown here is derived from an EMBL/GenBank/DDBJ whole genome shotgun (WGS) entry which is preliminary data.</text>
</comment>
<dbReference type="Gene3D" id="1.20.1230.10">
    <property type="entry name" value="Phospholipase C beta, distal C-terminal domain"/>
    <property type="match status" value="1"/>
</dbReference>
<dbReference type="SUPFAM" id="SSF49562">
    <property type="entry name" value="C2 domain (Calcium/lipid-binding domain, CaLB)"/>
    <property type="match status" value="1"/>
</dbReference>
<dbReference type="InterPro" id="IPR035892">
    <property type="entry name" value="C2_domain_sf"/>
</dbReference>
<dbReference type="GO" id="GO:0005509">
    <property type="term" value="F:calcium ion binding"/>
    <property type="evidence" value="ECO:0007669"/>
    <property type="project" value="InterPro"/>
</dbReference>
<feature type="binding site" evidence="11">
    <location>
        <position position="483"/>
    </location>
    <ligand>
        <name>Ca(2+)</name>
        <dbReference type="ChEBI" id="CHEBI:29108"/>
    </ligand>
</feature>
<evidence type="ECO:0000256" key="6">
    <source>
        <dbReference type="ARBA" id="ARBA00022837"/>
    </source>
</evidence>
<dbReference type="CDD" id="cd13361">
    <property type="entry name" value="PH_PLC_beta"/>
    <property type="match status" value="1"/>
</dbReference>
<keyword evidence="13" id="KW-0175">Coiled coil</keyword>
<evidence type="ECO:0000256" key="5">
    <source>
        <dbReference type="ARBA" id="ARBA00022801"/>
    </source>
</evidence>
<dbReference type="Pfam" id="PF00168">
    <property type="entry name" value="C2"/>
    <property type="match status" value="1"/>
</dbReference>
<feature type="binding site" evidence="11">
    <location>
        <position position="434"/>
    </location>
    <ligand>
        <name>Ca(2+)</name>
        <dbReference type="ChEBI" id="CHEBI:29108"/>
    </ligand>
</feature>
<evidence type="ECO:0000256" key="9">
    <source>
        <dbReference type="ARBA" id="ARBA00023224"/>
    </source>
</evidence>
<evidence type="ECO:0000313" key="18">
    <source>
        <dbReference type="Proteomes" id="UP000094527"/>
    </source>
</evidence>
<dbReference type="Gene3D" id="2.60.40.150">
    <property type="entry name" value="C2 domain"/>
    <property type="match status" value="1"/>
</dbReference>
<dbReference type="FunFam" id="1.10.238.10:FF:000005">
    <property type="entry name" value="Phosphoinositide phospholipase C"/>
    <property type="match status" value="1"/>
</dbReference>
<sequence length="1278" mass="145688">AKPGVHICKLQKVSVPQFLIEGDKFVKWDEDSGVGSPVTLKVDENGFYLYWTNQNKHNNESVLIILAVFWIFPLEQEVDLLDIATIRDTRTGKGAKVPKDPKLRHIVTMGPTDTLEEKTVTVVSGADFVNISFTNFCCNKKEIAKQWSDELLDIAHNLVQLNSPVTSYLKKMHTRLTILTDKQGKIPIKTITKSFAQNKEDRKRVEKALDAAGLPSGKNDTINPSKFTFEDFFQFYKNMTGRSEVEKVFDVISQNSKKKLMTAEQFMDFVNKGQRDPRLNEILYPYTTPDKAKDLINIYEPNQYNRSKAQMSLDGFLRYLLSDDNSVVSMEKLDLADDMDQPLSHYFINSSHNTYLHASRAARNFSLPLSLSKHRFYIQFPFPWRSIGLVESLTTSNNILQLSLLSYFTGHQLTGKSSVEMYRLSLLSGCRCVELDFWNGRTEEPIIVHGYTLVPEIPAKDVIEAIAESAFKTSDYPVILSFENHCNPKQQAKIAQYCREYFGDMLLETPLESHLLEPGRPLPPPNLLKRRIIIKNKKKHHHGHSKEKPSKKLSKGAAPENGETQPFLSKDDSKDSVDLEDVSASGPEIPEEDISSSSDDDEDSAEPDDLKNLDKSQSDKGTAEKESEASDEISDLVNYIQPVHFYSFESAQSKNKSYEMSSFDERQAMTLLKERPVEFVNYNKTQLARVYPRGTRVDSTNFMPQVFWNAGCQLVALNFQTMDLAMQLNLGLFEFNDRCGYLLKPEFMRRKDRRFDPFAESIVDGIVAGTVSIQVISGQFLSDKRVGTYVEVEMYGLPTDTKRKQFRTKTVQANGINPVFDEEPFVFKKVVLPELACVRIAAYEDSGKLIGHRVVPVSGLRPGYRHIMLRNESGQPLNLPCLFLNIAVKDYVPDGLSELAEALANPIKYQNELDKRAKQLSVFQDDTLCDDSSENSEPTQPTSIQPVPVQPTRPLPGIGLGGSIKRRPLPPGGGSGSSSPNSGTSQHPTSQSSPQPTNMSRLTSIVGPMPPPPLNLGAFSETGARDKQQDAVLFYPEPFEKLFDCKAYRDKRQQLEKKLEDLRKKHEKDRKMPRKSHPAKSVLVKRLSSKNLYVDGMIKKDSFPSTDELLRIQLDREKDIHGKEQEEIYKWMEKMIKETQAKQLKLLSHLEEREKEEVKKWIHSWRKDEYKRLSKLTRDKSELDRMKREVSTLLVDKGVEERAKKTELYEDIRAKLEKSHKDIFRKFEEYKMKESQHIEEEYSLRYSQLLSLSMDSDTCSNGGGSEHTFRGDACHSMH</sequence>
<keyword evidence="8 12" id="KW-0443">Lipid metabolism</keyword>
<feature type="coiled-coil region" evidence="13">
    <location>
        <begin position="1045"/>
        <end position="1072"/>
    </location>
</feature>
<keyword evidence="7 12" id="KW-0442">Lipid degradation</keyword>
<keyword evidence="6 11" id="KW-0106">Calcium</keyword>
<evidence type="ECO:0000256" key="10">
    <source>
        <dbReference type="PIRSR" id="PIRSR000956-1"/>
    </source>
</evidence>
<dbReference type="FunFam" id="2.60.40.150:FF:000008">
    <property type="entry name" value="1-phosphatidylinositol 4,5-bisphosphate phosphodiesterase"/>
    <property type="match status" value="1"/>
</dbReference>
<dbReference type="InterPro" id="IPR053945">
    <property type="entry name" value="PLCB1-4-like_EFh"/>
</dbReference>
<dbReference type="SUPFAM" id="SSF50729">
    <property type="entry name" value="PH domain-like"/>
    <property type="match status" value="1"/>
</dbReference>
<dbReference type="InterPro" id="IPR011992">
    <property type="entry name" value="EF-hand-dom_pair"/>
</dbReference>
<dbReference type="Pfam" id="PF08703">
    <property type="entry name" value="PLC-beta_C"/>
    <property type="match status" value="1"/>
</dbReference>
<dbReference type="EC" id="3.1.4.11" evidence="2 12"/>
<dbReference type="PANTHER" id="PTHR10336">
    <property type="entry name" value="PHOSPHOINOSITIDE-SPECIFIC PHOSPHOLIPASE C FAMILY PROTEIN"/>
    <property type="match status" value="1"/>
</dbReference>
<dbReference type="EMBL" id="LJIJ01000020">
    <property type="protein sequence ID" value="ODN05604.1"/>
    <property type="molecule type" value="Genomic_DNA"/>
</dbReference>
<feature type="compositionally biased region" description="Low complexity" evidence="14">
    <location>
        <begin position="977"/>
        <end position="997"/>
    </location>
</feature>
<keyword evidence="11" id="KW-0479">Metal-binding</keyword>
<dbReference type="Proteomes" id="UP000094527">
    <property type="component" value="Unassembled WGS sequence"/>
</dbReference>
<feature type="domain" description="PI-PLC Y-box" evidence="16">
    <location>
        <begin position="633"/>
        <end position="749"/>
    </location>
</feature>
<dbReference type="OMA" id="PIVFKKX"/>
<dbReference type="GO" id="GO:0048015">
    <property type="term" value="P:phosphatidylinositol-mediated signaling"/>
    <property type="evidence" value="ECO:0007669"/>
    <property type="project" value="TreeGrafter"/>
</dbReference>
<feature type="non-terminal residue" evidence="17">
    <location>
        <position position="1"/>
    </location>
</feature>
<dbReference type="InterPro" id="IPR014815">
    <property type="entry name" value="PLC-beta_C"/>
</dbReference>
<feature type="domain" description="C2" evidence="15">
    <location>
        <begin position="749"/>
        <end position="877"/>
    </location>
</feature>
<dbReference type="STRING" id="48709.A0A1D2NK23"/>
<keyword evidence="4" id="KW-0597">Phosphoprotein</keyword>
<keyword evidence="3" id="KW-0963">Cytoplasm</keyword>
<dbReference type="SMART" id="SM00149">
    <property type="entry name" value="PLCYc"/>
    <property type="match status" value="1"/>
</dbReference>
<dbReference type="SMART" id="SM00239">
    <property type="entry name" value="C2"/>
    <property type="match status" value="1"/>
</dbReference>
<evidence type="ECO:0000313" key="17">
    <source>
        <dbReference type="EMBL" id="ODN05604.1"/>
    </source>
</evidence>
<dbReference type="OrthoDB" id="269822at2759"/>
<gene>
    <name evidence="17" type="ORF">Ocin01_01081</name>
</gene>
<dbReference type="InterPro" id="IPR001192">
    <property type="entry name" value="PI-PLC_fam"/>
</dbReference>
<evidence type="ECO:0000259" key="16">
    <source>
        <dbReference type="PROSITE" id="PS50008"/>
    </source>
</evidence>
<keyword evidence="18" id="KW-1185">Reference proteome</keyword>
<feature type="active site" evidence="10">
    <location>
        <position position="449"/>
    </location>
</feature>
<feature type="region of interest" description="Disordered" evidence="14">
    <location>
        <begin position="536"/>
        <end position="633"/>
    </location>
</feature>
<dbReference type="InterPro" id="IPR016280">
    <property type="entry name" value="PLC-beta"/>
</dbReference>
<dbReference type="Pfam" id="PF17787">
    <property type="entry name" value="PH_14"/>
    <property type="match status" value="2"/>
</dbReference>
<feature type="compositionally biased region" description="Acidic residues" evidence="14">
    <location>
        <begin position="589"/>
        <end position="607"/>
    </location>
</feature>
<dbReference type="PRINTS" id="PR00390">
    <property type="entry name" value="PHPHLIPASEC"/>
</dbReference>
<evidence type="ECO:0000256" key="12">
    <source>
        <dbReference type="RuleBase" id="RU361133"/>
    </source>
</evidence>
<accession>A0A1D2NK23</accession>
<dbReference type="InterPro" id="IPR037862">
    <property type="entry name" value="PLC-beta_PH"/>
</dbReference>
<dbReference type="Gene3D" id="2.30.29.240">
    <property type="match status" value="1"/>
</dbReference>
<comment type="subcellular location">
    <subcellularLocation>
        <location evidence="1">Cytoplasm</location>
    </subcellularLocation>
</comment>
<dbReference type="PROSITE" id="PS50008">
    <property type="entry name" value="PIPLC_Y_DOMAIN"/>
    <property type="match status" value="1"/>
</dbReference>